<evidence type="ECO:0000313" key="16">
    <source>
        <dbReference type="Proteomes" id="UP001497457"/>
    </source>
</evidence>
<dbReference type="PANTHER" id="PTHR48063:SF90">
    <property type="entry name" value="OS11G0565920 PROTEIN"/>
    <property type="match status" value="1"/>
</dbReference>
<dbReference type="GO" id="GO:0005886">
    <property type="term" value="C:plasma membrane"/>
    <property type="evidence" value="ECO:0007669"/>
    <property type="project" value="UniProtKB-SubCell"/>
</dbReference>
<dbReference type="InterPro" id="IPR032675">
    <property type="entry name" value="LRR_dom_sf"/>
</dbReference>
<evidence type="ECO:0000256" key="5">
    <source>
        <dbReference type="ARBA" id="ARBA00022626"/>
    </source>
</evidence>
<dbReference type="Pfam" id="PF08263">
    <property type="entry name" value="LRRNT_2"/>
    <property type="match status" value="1"/>
</dbReference>
<dbReference type="GO" id="GO:0009742">
    <property type="term" value="P:brassinosteroid mediated signaling pathway"/>
    <property type="evidence" value="ECO:0007669"/>
    <property type="project" value="UniProtKB-KW"/>
</dbReference>
<dbReference type="FunFam" id="3.80.10.10:FF:000095">
    <property type="entry name" value="LRR receptor-like serine/threonine-protein kinase GSO1"/>
    <property type="match status" value="1"/>
</dbReference>
<dbReference type="FunFam" id="3.80.10.10:FF:000649">
    <property type="entry name" value="Leucine Rich Repeat family protein"/>
    <property type="match status" value="1"/>
</dbReference>
<keyword evidence="8" id="KW-0677">Repeat</keyword>
<dbReference type="InterPro" id="IPR001611">
    <property type="entry name" value="Leu-rich_rpt"/>
</dbReference>
<evidence type="ECO:0000256" key="1">
    <source>
        <dbReference type="ARBA" id="ARBA00004251"/>
    </source>
</evidence>
<keyword evidence="16" id="KW-1185">Reference proteome</keyword>
<evidence type="ECO:0000256" key="7">
    <source>
        <dbReference type="ARBA" id="ARBA00022729"/>
    </source>
</evidence>
<dbReference type="FunFam" id="3.80.10.10:FF:000111">
    <property type="entry name" value="LRR receptor-like serine/threonine-protein kinase ERECTA"/>
    <property type="match status" value="1"/>
</dbReference>
<evidence type="ECO:0000256" key="9">
    <source>
        <dbReference type="ARBA" id="ARBA00022989"/>
    </source>
</evidence>
<evidence type="ECO:0000256" key="11">
    <source>
        <dbReference type="ARBA" id="ARBA00023180"/>
    </source>
</evidence>
<evidence type="ECO:0000256" key="8">
    <source>
        <dbReference type="ARBA" id="ARBA00022737"/>
    </source>
</evidence>
<evidence type="ECO:0000256" key="12">
    <source>
        <dbReference type="SAM" id="Phobius"/>
    </source>
</evidence>
<dbReference type="Pfam" id="PF13855">
    <property type="entry name" value="LRR_8"/>
    <property type="match status" value="2"/>
</dbReference>
<keyword evidence="7 13" id="KW-0732">Signal</keyword>
<dbReference type="Pfam" id="PF00560">
    <property type="entry name" value="LRR_1"/>
    <property type="match status" value="11"/>
</dbReference>
<dbReference type="InterPro" id="IPR013210">
    <property type="entry name" value="LRR_N_plant-typ"/>
</dbReference>
<evidence type="ECO:0000256" key="13">
    <source>
        <dbReference type="SAM" id="SignalP"/>
    </source>
</evidence>
<reference evidence="15" key="1">
    <citation type="submission" date="2024-10" db="EMBL/GenBank/DDBJ databases">
        <authorList>
            <person name="Ryan C."/>
        </authorList>
    </citation>
    <scope>NUCLEOTIDE SEQUENCE [LARGE SCALE GENOMIC DNA]</scope>
</reference>
<dbReference type="PRINTS" id="PR00019">
    <property type="entry name" value="LEURICHRPT"/>
</dbReference>
<dbReference type="Proteomes" id="UP001497457">
    <property type="component" value="Chromosome 23rd"/>
</dbReference>
<evidence type="ECO:0000256" key="10">
    <source>
        <dbReference type="ARBA" id="ARBA00023136"/>
    </source>
</evidence>
<keyword evidence="3" id="KW-1003">Cell membrane</keyword>
<evidence type="ECO:0000256" key="2">
    <source>
        <dbReference type="ARBA" id="ARBA00009592"/>
    </source>
</evidence>
<keyword evidence="11" id="KW-0325">Glycoprotein</keyword>
<organism evidence="15 16">
    <name type="scientific">Urochloa decumbens</name>
    <dbReference type="NCBI Taxonomy" id="240449"/>
    <lineage>
        <taxon>Eukaryota</taxon>
        <taxon>Viridiplantae</taxon>
        <taxon>Streptophyta</taxon>
        <taxon>Embryophyta</taxon>
        <taxon>Tracheophyta</taxon>
        <taxon>Spermatophyta</taxon>
        <taxon>Magnoliopsida</taxon>
        <taxon>Liliopsida</taxon>
        <taxon>Poales</taxon>
        <taxon>Poaceae</taxon>
        <taxon>PACMAD clade</taxon>
        <taxon>Panicoideae</taxon>
        <taxon>Panicodae</taxon>
        <taxon>Paniceae</taxon>
        <taxon>Melinidinae</taxon>
        <taxon>Urochloa</taxon>
    </lineage>
</organism>
<sequence length="947" mass="104342">MPLLLLLLLGTVTFSSSSTSQRKVWPRHGPNITSSGSCLPHERDALMAFKKGISGDPAGRLASWNEGEQDCCKWRGVSCSNQTSHVLGIWLRNIQAEGLSVGDTALVGQISPSLLSLYHLEHLDLSMNNVSGPASRVPEFLGLFRNLRYLDLSGMPFTGRVPPQLGNLSKLQHLDLSSTTGQIPWRRVPWHDSNLYSTDISWLSNLSLVFINMDSVDLSRIVDWAHVVNMVPSLKVLHLPNCFLTNVNQSLPYLNLTDLEELNLSENHFDHPVASCWFWNLTSLRYLQLAGTHLYGQMPDALGALTSLQVLDMSFGFGSINMMTANMKNLCNLEIIDFREGVFSGNITELLPQCTPNTLKGLYLANNNFSGVLPNWIGRWTSLLILDLSFNKISGNVPSEISLVNNLLTLDLSNNLLTGGVPSDIGMLSNLTDMDLSNNNLSGVITHEHLAGLTRLKNIAFSGNSLKIVVDPEWSPIFRLEYASFASCHMGPLFPSWLRSQTHIDELIISSASIFDRLPDWFVMTFQKANGLDISNNGISGTLPTDLKNMTSLGWLKLNSNDLSGSIPRLPKSLSYLDISENSLSGPLPAYIGAGHLENLNLASNRISGPIPKSICKMNSMGGLNLANNYVDGEFPLCFKPGGFRVLILRNNRLSGKFPSSLKTWTNLYVLDLAWNKLSGKIPSWIGNFTELEILQLSHNMFTESIPSTITRLSILSQLNLAGNSLSGCLPRHLSNLTGMTTDKLFPRISSLDDMLVSVNLSVITKGQELYYWDYELYEMASIDLSSNHLTDRIPEGIASLDGVINLNLSWNQLSGEIPNNIGGMQSLESLDLSENMINGDIPQSLSTIAYLSYIDLSYNNLTGRIPSGGQLDTLYMQYPFMCNGNRGLCGHPLLKNCSSNSGPQNGGHERDEHDSNVLSFSFGLSVGYMVGLWAVFCVVLGLLQRE</sequence>
<dbReference type="InterPro" id="IPR003591">
    <property type="entry name" value="Leu-rich_rpt_typical-subtyp"/>
</dbReference>
<dbReference type="InterPro" id="IPR046956">
    <property type="entry name" value="RLP23-like"/>
</dbReference>
<keyword evidence="10 12" id="KW-0472">Membrane</keyword>
<feature type="transmembrane region" description="Helical" evidence="12">
    <location>
        <begin position="921"/>
        <end position="944"/>
    </location>
</feature>
<dbReference type="PANTHER" id="PTHR48063">
    <property type="entry name" value="LRR RECEPTOR-LIKE KINASE"/>
    <property type="match status" value="1"/>
</dbReference>
<feature type="signal peptide" evidence="13">
    <location>
        <begin position="1"/>
        <end position="17"/>
    </location>
</feature>
<comment type="similarity">
    <text evidence="2">Belongs to the RLP family.</text>
</comment>
<dbReference type="EMBL" id="OZ075133">
    <property type="protein sequence ID" value="CAL4987365.1"/>
    <property type="molecule type" value="Genomic_DNA"/>
</dbReference>
<keyword evidence="5" id="KW-1070">Brassinosteroid signaling pathway</keyword>
<dbReference type="FunFam" id="3.80.10.10:FF:000383">
    <property type="entry name" value="Leucine-rich repeat receptor protein kinase EMS1"/>
    <property type="match status" value="1"/>
</dbReference>
<name>A0ABC9AVV5_9POAL</name>
<proteinExistence type="inferred from homology"/>
<evidence type="ECO:0000256" key="3">
    <source>
        <dbReference type="ARBA" id="ARBA00022475"/>
    </source>
</evidence>
<gene>
    <name evidence="15" type="ORF">URODEC1_LOCUS58774</name>
</gene>
<dbReference type="SMART" id="SM00369">
    <property type="entry name" value="LRR_TYP"/>
    <property type="match status" value="7"/>
</dbReference>
<keyword evidence="6 12" id="KW-0812">Transmembrane</keyword>
<dbReference type="Gene3D" id="3.80.10.10">
    <property type="entry name" value="Ribonuclease Inhibitor"/>
    <property type="match status" value="3"/>
</dbReference>
<feature type="domain" description="Leucine-rich repeat-containing N-terminal plant-type" evidence="14">
    <location>
        <begin position="40"/>
        <end position="80"/>
    </location>
</feature>
<dbReference type="SUPFAM" id="SSF52047">
    <property type="entry name" value="RNI-like"/>
    <property type="match status" value="2"/>
</dbReference>
<evidence type="ECO:0000256" key="6">
    <source>
        <dbReference type="ARBA" id="ARBA00022692"/>
    </source>
</evidence>
<accession>A0ABC9AVV5</accession>
<evidence type="ECO:0000313" key="15">
    <source>
        <dbReference type="EMBL" id="CAL4987365.1"/>
    </source>
</evidence>
<keyword evidence="4" id="KW-0433">Leucine-rich repeat</keyword>
<dbReference type="AlphaFoldDB" id="A0ABC9AVV5"/>
<evidence type="ECO:0000256" key="4">
    <source>
        <dbReference type="ARBA" id="ARBA00022614"/>
    </source>
</evidence>
<comment type="subcellular location">
    <subcellularLocation>
        <location evidence="1">Cell membrane</location>
        <topology evidence="1">Single-pass type I membrane protein</topology>
    </subcellularLocation>
</comment>
<protein>
    <recommendedName>
        <fullName evidence="14">Leucine-rich repeat-containing N-terminal plant-type domain-containing protein</fullName>
    </recommendedName>
</protein>
<keyword evidence="9 12" id="KW-1133">Transmembrane helix</keyword>
<feature type="chain" id="PRO_5044812725" description="Leucine-rich repeat-containing N-terminal plant-type domain-containing protein" evidence="13">
    <location>
        <begin position="18"/>
        <end position="947"/>
    </location>
</feature>
<evidence type="ECO:0000259" key="14">
    <source>
        <dbReference type="Pfam" id="PF08263"/>
    </source>
</evidence>